<dbReference type="RefSeq" id="XP_018638791.1">
    <property type="nucleotide sequence ID" value="XM_018783457.1"/>
</dbReference>
<accession>A0A151L2J5</accession>
<dbReference type="InterPro" id="IPR044885">
    <property type="entry name" value="PRESA_N_sf"/>
</dbReference>
<dbReference type="VEuPathDB" id="PlasmoDB:PGABG01_0400100"/>
<proteinExistence type="predicted"/>
<feature type="domain" description="Plasmodium RESA N-terminal" evidence="1">
    <location>
        <begin position="51"/>
        <end position="176"/>
    </location>
</feature>
<dbReference type="Pfam" id="PF09687">
    <property type="entry name" value="PRESAN"/>
    <property type="match status" value="1"/>
</dbReference>
<dbReference type="Gene3D" id="6.10.280.180">
    <property type="entry name" value="Plasmodium RESA, N-terminal helical domain"/>
    <property type="match status" value="1"/>
</dbReference>
<reference evidence="2 3" key="1">
    <citation type="journal article" date="2016" name="Nat. Commun.">
        <title>Genomes of cryptic chimpanzee Plasmodium species reveal key evolutionary events leading to human malaria.</title>
        <authorList>
            <person name="Sundararaman S.A."/>
            <person name="Plenderleith L.J."/>
            <person name="Liu W."/>
            <person name="Loy D.E."/>
            <person name="Learn G.H."/>
            <person name="Li Y."/>
            <person name="Shaw K.S."/>
            <person name="Ayouba A."/>
            <person name="Peeters M."/>
            <person name="Speede S."/>
            <person name="Shaw G.M."/>
            <person name="Bushman F.D."/>
            <person name="Brisson D."/>
            <person name="Rayner J.C."/>
            <person name="Sharp P.M."/>
            <person name="Hahn B.H."/>
        </authorList>
    </citation>
    <scope>NUCLEOTIDE SEQUENCE [LARGE SCALE GENOMIC DNA]</scope>
    <source>
        <strain evidence="2 3">SY75</strain>
    </source>
</reference>
<evidence type="ECO:0000313" key="3">
    <source>
        <dbReference type="Proteomes" id="UP000076004"/>
    </source>
</evidence>
<evidence type="ECO:0000259" key="1">
    <source>
        <dbReference type="Pfam" id="PF09687"/>
    </source>
</evidence>
<dbReference type="NCBIfam" id="TIGR01639">
    <property type="entry name" value="P_fal_TIGR01639"/>
    <property type="match status" value="1"/>
</dbReference>
<sequence>DGIRHHDISRRMENIIYSRHLSEFKKDKYGGLRKRKNTNTKNLDYNNISDQLTKEELYEVLKNMNELPPENELMNLWHQSLSVGKHMNEMLTELKSIIQPYLDKYESKYNESRRSEATWFKCLADIGENLLDMELRYNNEFKRLLNKEPTLDNIKDHIYSCILAFDETKQDLYKKYKDFFERIIDNKEFRNRFNF</sequence>
<dbReference type="Proteomes" id="UP000076004">
    <property type="component" value="Unassembled WGS sequence"/>
</dbReference>
<comment type="caution">
    <text evidence="2">The sequence shown here is derived from an EMBL/GenBank/DDBJ whole genome shotgun (WGS) entry which is preliminary data.</text>
</comment>
<dbReference type="GeneID" id="29774050"/>
<dbReference type="InterPro" id="IPR006526">
    <property type="entry name" value="Export_prot_PHISTa/b/c"/>
</dbReference>
<evidence type="ECO:0000313" key="2">
    <source>
        <dbReference type="EMBL" id="KYN93172.1"/>
    </source>
</evidence>
<gene>
    <name evidence="2" type="ORF">PGSY75_0032100</name>
</gene>
<dbReference type="InterPro" id="IPR019111">
    <property type="entry name" value="PRESA_N"/>
</dbReference>
<name>A0A151L2J5_9APIC</name>
<dbReference type="KEGG" id="pgab:PGSY75_0032100"/>
<dbReference type="VEuPathDB" id="PlasmoDB:PGSY75_0032100"/>
<feature type="non-terminal residue" evidence="2">
    <location>
        <position position="1"/>
    </location>
</feature>
<dbReference type="AlphaFoldDB" id="A0A151L2J5"/>
<organism evidence="2 3">
    <name type="scientific">Plasmodium gaboni</name>
    <dbReference type="NCBI Taxonomy" id="647221"/>
    <lineage>
        <taxon>Eukaryota</taxon>
        <taxon>Sar</taxon>
        <taxon>Alveolata</taxon>
        <taxon>Apicomplexa</taxon>
        <taxon>Aconoidasida</taxon>
        <taxon>Haemosporida</taxon>
        <taxon>Plasmodiidae</taxon>
        <taxon>Plasmodium</taxon>
        <taxon>Plasmodium (Laverania)</taxon>
    </lineage>
</organism>
<dbReference type="EMBL" id="LVLB01000296">
    <property type="protein sequence ID" value="KYN93172.1"/>
    <property type="molecule type" value="Genomic_DNA"/>
</dbReference>
<protein>
    <submittedName>
        <fullName evidence="2">Exported protein (PHISTa)</fullName>
    </submittedName>
</protein>